<proteinExistence type="inferred from homology"/>
<accession>A0A1G4KI25</accession>
<name>A0A1G4KI25_9SACH</name>
<evidence type="ECO:0000259" key="12">
    <source>
        <dbReference type="Pfam" id="PF00849"/>
    </source>
</evidence>
<evidence type="ECO:0000256" key="6">
    <source>
        <dbReference type="ARBA" id="ARBA00037513"/>
    </source>
</evidence>
<evidence type="ECO:0000256" key="5">
    <source>
        <dbReference type="ARBA" id="ARBA00036927"/>
    </source>
</evidence>
<dbReference type="GO" id="GO:0003723">
    <property type="term" value="F:RNA binding"/>
    <property type="evidence" value="ECO:0007669"/>
    <property type="project" value="InterPro"/>
</dbReference>
<dbReference type="GO" id="GO:0005739">
    <property type="term" value="C:mitochondrion"/>
    <property type="evidence" value="ECO:0007669"/>
    <property type="project" value="UniProtKB-SubCell"/>
</dbReference>
<evidence type="ECO:0000256" key="3">
    <source>
        <dbReference type="ARBA" id="ARBA00023128"/>
    </source>
</evidence>
<dbReference type="EC" id="5.4.99.43" evidence="7"/>
<dbReference type="Gene3D" id="3.30.2350.10">
    <property type="entry name" value="Pseudouridine synthase"/>
    <property type="match status" value="2"/>
</dbReference>
<evidence type="ECO:0000256" key="2">
    <source>
        <dbReference type="ARBA" id="ARBA00010876"/>
    </source>
</evidence>
<feature type="domain" description="Pseudouridine synthase RsuA/RluA-like" evidence="12">
    <location>
        <begin position="15"/>
        <end position="160"/>
    </location>
</feature>
<dbReference type="SUPFAM" id="SSF55120">
    <property type="entry name" value="Pseudouridine synthase"/>
    <property type="match status" value="1"/>
</dbReference>
<evidence type="ECO:0000256" key="7">
    <source>
        <dbReference type="ARBA" id="ARBA00038947"/>
    </source>
</evidence>
<evidence type="ECO:0000313" key="14">
    <source>
        <dbReference type="Proteomes" id="UP000189911"/>
    </source>
</evidence>
<dbReference type="Proteomes" id="UP000189911">
    <property type="component" value="Chromosome G"/>
</dbReference>
<evidence type="ECO:0000256" key="1">
    <source>
        <dbReference type="ARBA" id="ARBA00004173"/>
    </source>
</evidence>
<dbReference type="EMBL" id="LT598453">
    <property type="protein sequence ID" value="SCV04132.1"/>
    <property type="molecule type" value="Genomic_DNA"/>
</dbReference>
<keyword evidence="14" id="KW-1185">Reference proteome</keyword>
<dbReference type="InterPro" id="IPR006145">
    <property type="entry name" value="PsdUridine_synth_RsuA/RluA"/>
</dbReference>
<sequence>MPQNPVVTIVCNCKNYVIANKPAGVFSQMPDRNSWIQKHGVLKPPVLLDMVRSSAHTMNLEAGGWRTVHRLDTNVTGGVLIAKNKQAAALFSRYLRKGGNNGNLLIRKYIALVDGETDCLPARGVLEQDGMKSLFCKIDSRALMLQLCTGKKHQIRLQLSKVLGLPISNDLKYGGVPVPDAGRQIALHSALVQTKVGLQCHKHFIPVVSGRDSLWANYVDQDGHFKPSVQHALLENWDLS</sequence>
<keyword evidence="4" id="KW-0413">Isomerase</keyword>
<evidence type="ECO:0000256" key="9">
    <source>
        <dbReference type="ARBA" id="ARBA00041561"/>
    </source>
</evidence>
<evidence type="ECO:0000256" key="11">
    <source>
        <dbReference type="ARBA" id="ARBA00042700"/>
    </source>
</evidence>
<dbReference type="PROSITE" id="PS01129">
    <property type="entry name" value="PSI_RLU"/>
    <property type="match status" value="1"/>
</dbReference>
<dbReference type="InterPro" id="IPR050188">
    <property type="entry name" value="RluA_PseudoU_synthase"/>
</dbReference>
<dbReference type="PANTHER" id="PTHR21600">
    <property type="entry name" value="MITOCHONDRIAL RNA PSEUDOURIDINE SYNTHASE"/>
    <property type="match status" value="1"/>
</dbReference>
<dbReference type="Pfam" id="PF00849">
    <property type="entry name" value="PseudoU_synth_2"/>
    <property type="match status" value="1"/>
</dbReference>
<comment type="catalytic activity">
    <reaction evidence="5">
        <text>uridine(2819) in 21S rRNA = pseudouridine(2819) in 21S rRNA</text>
        <dbReference type="Rhea" id="RHEA:42556"/>
        <dbReference type="Rhea" id="RHEA-COMP:10113"/>
        <dbReference type="Rhea" id="RHEA-COMP:10114"/>
        <dbReference type="ChEBI" id="CHEBI:65314"/>
        <dbReference type="ChEBI" id="CHEBI:65315"/>
        <dbReference type="EC" id="5.4.99.43"/>
    </reaction>
</comment>
<evidence type="ECO:0000313" key="13">
    <source>
        <dbReference type="EMBL" id="SCV04132.1"/>
    </source>
</evidence>
<dbReference type="OrthoDB" id="428658at2759"/>
<gene>
    <name evidence="13" type="ORF">LANO_0G08350G</name>
</gene>
<dbReference type="GO" id="GO:0000455">
    <property type="term" value="P:enzyme-directed rRNA pseudouridine synthesis"/>
    <property type="evidence" value="ECO:0007669"/>
    <property type="project" value="TreeGrafter"/>
</dbReference>
<evidence type="ECO:0000256" key="4">
    <source>
        <dbReference type="ARBA" id="ARBA00023235"/>
    </source>
</evidence>
<protein>
    <recommendedName>
        <fullName evidence="8">21S rRNA pseudouridine(2819) synthase</fullName>
        <ecNumber evidence="7">5.4.99.43</ecNumber>
    </recommendedName>
    <alternativeName>
        <fullName evidence="10">Pseudouridine synthase 5</fullName>
    </alternativeName>
    <alternativeName>
        <fullName evidence="9">Pseudouridylate synthase PUS5</fullName>
    </alternativeName>
    <alternativeName>
        <fullName evidence="11">Uracil hydrolyase PUS5</fullName>
    </alternativeName>
</protein>
<dbReference type="InterPro" id="IPR006224">
    <property type="entry name" value="PsdUridine_synth_RluA-like_CS"/>
</dbReference>
<dbReference type="CDD" id="cd02869">
    <property type="entry name" value="PseudoU_synth_RluA_like"/>
    <property type="match status" value="1"/>
</dbReference>
<dbReference type="GO" id="GO:0160143">
    <property type="term" value="F:21S rRNA pseudouridine(2819) synthase activity"/>
    <property type="evidence" value="ECO:0007669"/>
    <property type="project" value="UniProtKB-EC"/>
</dbReference>
<dbReference type="InterPro" id="IPR020103">
    <property type="entry name" value="PsdUridine_synth_cat_dom_sf"/>
</dbReference>
<comment type="similarity">
    <text evidence="2">Belongs to the pseudouridine synthase RluA family.</text>
</comment>
<comment type="subcellular location">
    <subcellularLocation>
        <location evidence="1">Mitochondrion</location>
    </subcellularLocation>
</comment>
<dbReference type="PANTHER" id="PTHR21600:SF81">
    <property type="entry name" value="21S RRNA PSEUDOURIDINE(2819) SYNTHASE"/>
    <property type="match status" value="1"/>
</dbReference>
<dbReference type="AlphaFoldDB" id="A0A1G4KI25"/>
<comment type="function">
    <text evidence="6">Pseudouridylate synthase responsible for the pseudouridine-2819 formation in mitochondrial 21S rRNA. May modulate the efficiency or the fidelity of the mitochondrial translation machinery.</text>
</comment>
<evidence type="ECO:0000256" key="8">
    <source>
        <dbReference type="ARBA" id="ARBA00040626"/>
    </source>
</evidence>
<evidence type="ECO:0000256" key="10">
    <source>
        <dbReference type="ARBA" id="ARBA00041978"/>
    </source>
</evidence>
<keyword evidence="3" id="KW-0496">Mitochondrion</keyword>
<organism evidence="13 14">
    <name type="scientific">Lachancea nothofagi CBS 11611</name>
    <dbReference type="NCBI Taxonomy" id="1266666"/>
    <lineage>
        <taxon>Eukaryota</taxon>
        <taxon>Fungi</taxon>
        <taxon>Dikarya</taxon>
        <taxon>Ascomycota</taxon>
        <taxon>Saccharomycotina</taxon>
        <taxon>Saccharomycetes</taxon>
        <taxon>Saccharomycetales</taxon>
        <taxon>Saccharomycetaceae</taxon>
        <taxon>Lachancea</taxon>
    </lineage>
</organism>
<reference evidence="14" key="1">
    <citation type="submission" date="2016-03" db="EMBL/GenBank/DDBJ databases">
        <authorList>
            <person name="Devillers Hugo."/>
        </authorList>
    </citation>
    <scope>NUCLEOTIDE SEQUENCE [LARGE SCALE GENOMIC DNA]</scope>
</reference>